<dbReference type="EMBL" id="DS113908">
    <property type="protein sequence ID" value="EAX93510.1"/>
    <property type="molecule type" value="Genomic_DNA"/>
</dbReference>
<evidence type="ECO:0000313" key="3">
    <source>
        <dbReference type="Proteomes" id="UP000001542"/>
    </source>
</evidence>
<accession>A2FNL0</accession>
<dbReference type="InParanoid" id="A2FNL0"/>
<reference evidence="2" key="2">
    <citation type="journal article" date="2007" name="Science">
        <title>Draft genome sequence of the sexually transmitted pathogen Trichomonas vaginalis.</title>
        <authorList>
            <person name="Carlton J.M."/>
            <person name="Hirt R.P."/>
            <person name="Silva J.C."/>
            <person name="Delcher A.L."/>
            <person name="Schatz M."/>
            <person name="Zhao Q."/>
            <person name="Wortman J.R."/>
            <person name="Bidwell S.L."/>
            <person name="Alsmark U.C.M."/>
            <person name="Besteiro S."/>
            <person name="Sicheritz-Ponten T."/>
            <person name="Noel C.J."/>
            <person name="Dacks J.B."/>
            <person name="Foster P.G."/>
            <person name="Simillion C."/>
            <person name="Van de Peer Y."/>
            <person name="Miranda-Saavedra D."/>
            <person name="Barton G.J."/>
            <person name="Westrop G.D."/>
            <person name="Mueller S."/>
            <person name="Dessi D."/>
            <person name="Fiori P.L."/>
            <person name="Ren Q."/>
            <person name="Paulsen I."/>
            <person name="Zhang H."/>
            <person name="Bastida-Corcuera F.D."/>
            <person name="Simoes-Barbosa A."/>
            <person name="Brown M.T."/>
            <person name="Hayes R.D."/>
            <person name="Mukherjee M."/>
            <person name="Okumura C.Y."/>
            <person name="Schneider R."/>
            <person name="Smith A.J."/>
            <person name="Vanacova S."/>
            <person name="Villalvazo M."/>
            <person name="Haas B.J."/>
            <person name="Pertea M."/>
            <person name="Feldblyum T.V."/>
            <person name="Utterback T.R."/>
            <person name="Shu C.L."/>
            <person name="Osoegawa K."/>
            <person name="de Jong P.J."/>
            <person name="Hrdy I."/>
            <person name="Horvathova L."/>
            <person name="Zubacova Z."/>
            <person name="Dolezal P."/>
            <person name="Malik S.B."/>
            <person name="Logsdon J.M. Jr."/>
            <person name="Henze K."/>
            <person name="Gupta A."/>
            <person name="Wang C.C."/>
            <person name="Dunne R.L."/>
            <person name="Upcroft J.A."/>
            <person name="Upcroft P."/>
            <person name="White O."/>
            <person name="Salzberg S.L."/>
            <person name="Tang P."/>
            <person name="Chiu C.-H."/>
            <person name="Lee Y.-S."/>
            <person name="Embley T.M."/>
            <person name="Coombs G.H."/>
            <person name="Mottram J.C."/>
            <person name="Tachezy J."/>
            <person name="Fraser-Liggett C.M."/>
            <person name="Johnson P.J."/>
        </authorList>
    </citation>
    <scope>NUCLEOTIDE SEQUENCE [LARGE SCALE GENOMIC DNA]</scope>
    <source>
        <strain evidence="2">G3</strain>
    </source>
</reference>
<keyword evidence="1" id="KW-0812">Transmembrane</keyword>
<feature type="transmembrane region" description="Helical" evidence="1">
    <location>
        <begin position="84"/>
        <end position="104"/>
    </location>
</feature>
<name>A2FNL0_TRIV3</name>
<proteinExistence type="predicted"/>
<dbReference type="VEuPathDB" id="TrichDB:TVAG_132270"/>
<dbReference type="VEuPathDB" id="TrichDB:TVAGG3_0735900"/>
<dbReference type="SUPFAM" id="SSF48371">
    <property type="entry name" value="ARM repeat"/>
    <property type="match status" value="1"/>
</dbReference>
<organism evidence="2 3">
    <name type="scientific">Trichomonas vaginalis (strain ATCC PRA-98 / G3)</name>
    <dbReference type="NCBI Taxonomy" id="412133"/>
    <lineage>
        <taxon>Eukaryota</taxon>
        <taxon>Metamonada</taxon>
        <taxon>Parabasalia</taxon>
        <taxon>Trichomonadida</taxon>
        <taxon>Trichomonadidae</taxon>
        <taxon>Trichomonas</taxon>
    </lineage>
</organism>
<reference evidence="2" key="1">
    <citation type="submission" date="2006-10" db="EMBL/GenBank/DDBJ databases">
        <authorList>
            <person name="Amadeo P."/>
            <person name="Zhao Q."/>
            <person name="Wortman J."/>
            <person name="Fraser-Liggett C."/>
            <person name="Carlton J."/>
        </authorList>
    </citation>
    <scope>NUCLEOTIDE SEQUENCE</scope>
    <source>
        <strain evidence="2">G3</strain>
    </source>
</reference>
<gene>
    <name evidence="2" type="ORF">TVAG_132270</name>
</gene>
<keyword evidence="1" id="KW-1133">Transmembrane helix</keyword>
<keyword evidence="1" id="KW-0472">Membrane</keyword>
<sequence>MNDSFSTDPNFAKMIKYVINKSTDTGELIQAIQSFRNSLNLRYVSQFLKPHLNCSLIMKDVWDILFTLVEHPDSNVRMSVYNTMGAIIFFLGPFISVYIVNSFLKAIQNLQPSQYTSLAVISCYCHLTPYISLLHENEFYSSLPIIQHFSFYAPENHKYFLTLFSILTPNNEFCFSVYNTLLQSFGKDPTPELVKSLYELLKHSPEILSQDYYLFSKPEFSKLLLMISPQILQNDVLFKILTEKQINYLIEISSLSLLRDDIQFIEFEQSCLIIAIFQSKNIKIPGIEKIFEKSLPEHLKIFTFKLTTNFNDLIPIENDSLSTINSKIDAISFYLQKNPENFKDLIKGFDIFIDYLDKSSETFTHCVDSLIPFYSEMKSEIFDNKDINLRYFKALDIILTTKTKNWVQQNKVVSFLSKIPNNFGEKLIKGFEKRRIYYLMEATLNKQKNLSKSAVEILSNVISSKNLIDVIDFIIHSDIINAHELHCCLNVVNKLSEKFGISKFVCLEPIFTESFLMNPSISVSASYFKFFSEIGKFDSSIFSRSKDLLAKLLKSYIGTDLGLDQENLSYDLPPLNTLLNTDILSHKLGEENLYFECLRESLTLVTRASNYDTSLLQPCLILTRLFPTICFEYFMKYPKTTEELKAKIKDILTTANTISLAAKAAAAAKKFELNDENTKNCIDQYLQNYEIHDARDLYNFYLYVDKDIISYLSKLDQKNTCLFEFLSDSKLSGADFTDKIYYVKNFDFQDWPVEDKEFYNYIQQNIQTLIDSKTPIIINKQLDDCHLRFIGEFPELFKQISVDEKFSYQRTFKGVSTEDLAMESSITPSIIQNEIIDDVSLLKSFCLYSDLKVEDDIYNAICQLLVKYNLYNLLFEYSVKFNREIPKEILSEIDLTCLDDDTLINLGNYYYNLPKKPQILKDFYKSLAVKYSNPLLHMKRNKTARAVVNFNPQRALDSFIANFKPTTKNVKSLIFFDQLYGHSIDKEYSVIDKLTTYEYDDEEDFKLVLYVLRYFRSFVSFSQSLLNSIESSLLNAKNAAQLNEVRGIISYFPAKQYLQGFASNYKNLNNLFVEGYSKIESATYDMIKWNLYLQIPSQIISVLRSLKSISNNYVFGQTYWATIQLIQNFVPRNIILLQEYAKFLLYLESSDNPPKVYGQYIKPAAITFRNNLKLETEKELFHLFDDPKQNIQDSSDKPALMKANNYFMKGISLPPHTNLSEELLTEMGTMGAAYFVIGLANNLNSHFFDLYIVLATIIRRMTREESVAFRNISKSQILPGMTNKQRQHSIELLLEGKRKSRLAGAAEAASIDSIK</sequence>
<dbReference type="KEGG" id="tva:4751228"/>
<dbReference type="RefSeq" id="XP_001306440.1">
    <property type="nucleotide sequence ID" value="XM_001306439.1"/>
</dbReference>
<protein>
    <submittedName>
        <fullName evidence="2">Uncharacterized protein</fullName>
    </submittedName>
</protein>
<dbReference type="Proteomes" id="UP000001542">
    <property type="component" value="Unassembled WGS sequence"/>
</dbReference>
<keyword evidence="3" id="KW-1185">Reference proteome</keyword>
<evidence type="ECO:0000313" key="2">
    <source>
        <dbReference type="EMBL" id="EAX93510.1"/>
    </source>
</evidence>
<dbReference type="InterPro" id="IPR016024">
    <property type="entry name" value="ARM-type_fold"/>
</dbReference>
<evidence type="ECO:0000256" key="1">
    <source>
        <dbReference type="SAM" id="Phobius"/>
    </source>
</evidence>